<feature type="transmembrane region" description="Helical" evidence="5">
    <location>
        <begin position="362"/>
        <end position="385"/>
    </location>
</feature>
<dbReference type="Gene3D" id="1.20.1250.20">
    <property type="entry name" value="MFS general substrate transporter like domains"/>
    <property type="match status" value="1"/>
</dbReference>
<dbReference type="AlphaFoldDB" id="A0A0F4KVL5"/>
<dbReference type="GO" id="GO:0022857">
    <property type="term" value="F:transmembrane transporter activity"/>
    <property type="evidence" value="ECO:0007669"/>
    <property type="project" value="InterPro"/>
</dbReference>
<feature type="domain" description="Major facilitator superfamily (MFS) profile" evidence="6">
    <location>
        <begin position="13"/>
        <end position="460"/>
    </location>
</feature>
<dbReference type="PANTHER" id="PTHR23501:SF190">
    <property type="entry name" value="MAJOR FACILITATOR SUPERFAMILY MFS_1"/>
    <property type="match status" value="1"/>
</dbReference>
<feature type="transmembrane region" description="Helical" evidence="5">
    <location>
        <begin position="437"/>
        <end position="458"/>
    </location>
</feature>
<feature type="transmembrane region" description="Helical" evidence="5">
    <location>
        <begin position="227"/>
        <end position="248"/>
    </location>
</feature>
<reference evidence="7 8" key="1">
    <citation type="submission" date="2014-12" db="EMBL/GenBank/DDBJ databases">
        <title>Comparative genomics of the lactic acid bacteria isolated from the honey bee gut.</title>
        <authorList>
            <person name="Ellegaard K.M."/>
            <person name="Tamarit D."/>
            <person name="Javelind E."/>
            <person name="Olofsson T."/>
            <person name="Andersson S.G."/>
            <person name="Vasquez A."/>
        </authorList>
    </citation>
    <scope>NUCLEOTIDE SEQUENCE [LARGE SCALE GENOMIC DNA]</scope>
    <source>
        <strain evidence="7 8">Bin7</strain>
    </source>
</reference>
<feature type="transmembrane region" description="Helical" evidence="5">
    <location>
        <begin position="304"/>
        <end position="329"/>
    </location>
</feature>
<dbReference type="Pfam" id="PF07690">
    <property type="entry name" value="MFS_1"/>
    <property type="match status" value="1"/>
</dbReference>
<dbReference type="RefSeq" id="WP_045935380.1">
    <property type="nucleotide sequence ID" value="NZ_KQ033885.1"/>
</dbReference>
<keyword evidence="3 5" id="KW-1133">Transmembrane helix</keyword>
<evidence type="ECO:0000256" key="4">
    <source>
        <dbReference type="ARBA" id="ARBA00023136"/>
    </source>
</evidence>
<dbReference type="EMBL" id="JWMF01000007">
    <property type="protein sequence ID" value="KJY50113.1"/>
    <property type="molecule type" value="Genomic_DNA"/>
</dbReference>
<evidence type="ECO:0000256" key="1">
    <source>
        <dbReference type="ARBA" id="ARBA00004651"/>
    </source>
</evidence>
<evidence type="ECO:0000256" key="3">
    <source>
        <dbReference type="ARBA" id="ARBA00022989"/>
    </source>
</evidence>
<keyword evidence="8" id="KW-1185">Reference proteome</keyword>
<feature type="transmembrane region" description="Helical" evidence="5">
    <location>
        <begin position="201"/>
        <end position="221"/>
    </location>
</feature>
<dbReference type="GO" id="GO:0005886">
    <property type="term" value="C:plasma membrane"/>
    <property type="evidence" value="ECO:0007669"/>
    <property type="project" value="UniProtKB-SubCell"/>
</dbReference>
<organism evidence="7 8">
    <name type="scientific">Bifidobacterium mellis</name>
    <dbReference type="NCBI Taxonomy" id="1293823"/>
    <lineage>
        <taxon>Bacteria</taxon>
        <taxon>Bacillati</taxon>
        <taxon>Actinomycetota</taxon>
        <taxon>Actinomycetes</taxon>
        <taxon>Bifidobacteriales</taxon>
        <taxon>Bifidobacteriaceae</taxon>
        <taxon>Bifidobacterium</taxon>
    </lineage>
</organism>
<dbReference type="InterPro" id="IPR011701">
    <property type="entry name" value="MFS"/>
</dbReference>
<evidence type="ECO:0000259" key="6">
    <source>
        <dbReference type="PROSITE" id="PS50850"/>
    </source>
</evidence>
<dbReference type="PATRIC" id="fig|1684.5.peg.843"/>
<dbReference type="SUPFAM" id="SSF103473">
    <property type="entry name" value="MFS general substrate transporter"/>
    <property type="match status" value="1"/>
</dbReference>
<dbReference type="Proteomes" id="UP000033567">
    <property type="component" value="Unassembled WGS sequence"/>
</dbReference>
<feature type="transmembrane region" description="Helical" evidence="5">
    <location>
        <begin position="168"/>
        <end position="189"/>
    </location>
</feature>
<feature type="transmembrane region" description="Helical" evidence="5">
    <location>
        <begin position="138"/>
        <end position="162"/>
    </location>
</feature>
<dbReference type="PROSITE" id="PS50850">
    <property type="entry name" value="MFS"/>
    <property type="match status" value="1"/>
</dbReference>
<feature type="transmembrane region" description="Helical" evidence="5">
    <location>
        <begin position="108"/>
        <end position="126"/>
    </location>
</feature>
<feature type="transmembrane region" description="Helical" evidence="5">
    <location>
        <begin position="269"/>
        <end position="292"/>
    </location>
</feature>
<dbReference type="InterPro" id="IPR020846">
    <property type="entry name" value="MFS_dom"/>
</dbReference>
<comment type="subcellular location">
    <subcellularLocation>
        <location evidence="1">Cell membrane</location>
        <topology evidence="1">Multi-pass membrane protein</topology>
    </subcellularLocation>
</comment>
<dbReference type="Gene3D" id="1.20.1720.10">
    <property type="entry name" value="Multidrug resistance protein D"/>
    <property type="match status" value="1"/>
</dbReference>
<evidence type="ECO:0000256" key="5">
    <source>
        <dbReference type="SAM" id="Phobius"/>
    </source>
</evidence>
<feature type="transmembrane region" description="Helical" evidence="5">
    <location>
        <begin position="12"/>
        <end position="31"/>
    </location>
</feature>
<proteinExistence type="predicted"/>
<evidence type="ECO:0000256" key="2">
    <source>
        <dbReference type="ARBA" id="ARBA00022692"/>
    </source>
</evidence>
<protein>
    <submittedName>
        <fullName evidence="7">Multidrug transporter</fullName>
    </submittedName>
</protein>
<dbReference type="PANTHER" id="PTHR23501">
    <property type="entry name" value="MAJOR FACILITATOR SUPERFAMILY"/>
    <property type="match status" value="1"/>
</dbReference>
<comment type="caution">
    <text evidence="7">The sequence shown here is derived from an EMBL/GenBank/DDBJ whole genome shotgun (WGS) entry which is preliminary data.</text>
</comment>
<feature type="transmembrane region" description="Helical" evidence="5">
    <location>
        <begin position="51"/>
        <end position="68"/>
    </location>
</feature>
<accession>A0A0F4KVL5</accession>
<feature type="transmembrane region" description="Helical" evidence="5">
    <location>
        <begin position="336"/>
        <end position="356"/>
    </location>
</feature>
<sequence>MSTRERRSILSTPIWFFMVIVFITQLDGGAVPTMLPSITRTFGLTTMGSSWVVGLYTLGLVVGTPITSNLSDAHGTRKVFLWELAFWFLGCLMTAVSPNYAVMLLGRFIQSLGDSGIMVLSMNVLLQRARRNNQGRKVSTVGIIAGLSAMVSPVLSGMLLGITHGWRAYYFMMLPFLAILFILAWFMMGDSQTDRAWKTDYLGLGSFSIALALLMVAITFLQYGTAYLALIIGCFLVTVVAGAVFLVHERNLGGSKETMPFLPIRLLKLPSYGLTLLLGTLGGMFFSLFVYIPTYVHSVFGLPVRSAGMVMVGVGLGSVVGSWLGGLLVDKFGYRTTLVFSSSLIGLMALVITLTLHNLQLFMVLSFLMGVGMGSMMSSPLQVIAGRLAGPENRMQAIGGLSACKKIGTTIAPLLFASAIELGKAGGQAGLASYRNMFLVVIVIALVNIGLTYCIPFSQKEVADD</sequence>
<name>A0A0F4KVL5_9BIFI</name>
<keyword evidence="4 5" id="KW-0472">Membrane</keyword>
<evidence type="ECO:0000313" key="7">
    <source>
        <dbReference type="EMBL" id="KJY50113.1"/>
    </source>
</evidence>
<gene>
    <name evidence="7" type="ORF">JF70_07980</name>
</gene>
<dbReference type="InterPro" id="IPR036259">
    <property type="entry name" value="MFS_trans_sf"/>
</dbReference>
<evidence type="ECO:0000313" key="8">
    <source>
        <dbReference type="Proteomes" id="UP000033567"/>
    </source>
</evidence>
<keyword evidence="2 5" id="KW-0812">Transmembrane</keyword>
<feature type="transmembrane region" description="Helical" evidence="5">
    <location>
        <begin position="80"/>
        <end position="102"/>
    </location>
</feature>